<dbReference type="RefSeq" id="XP_003113543.2">
    <property type="nucleotide sequence ID" value="XM_003113495.2"/>
</dbReference>
<dbReference type="Proteomes" id="UP000483820">
    <property type="component" value="Chromosome II"/>
</dbReference>
<dbReference type="AlphaFoldDB" id="A0A6A5HFB8"/>
<gene>
    <name evidence="2" type="ORF">GCK72_006558</name>
</gene>
<feature type="chain" id="PRO_5025573248" evidence="1">
    <location>
        <begin position="19"/>
        <end position="70"/>
    </location>
</feature>
<sequence>MYSRQFLFLSILVGTVSADFSASFNKFQIDNYGKGINDLLARRDIGPHGSYGGGTHDGSVRTRLDPFILK</sequence>
<accession>A0A6A5HFB8</accession>
<proteinExistence type="predicted"/>
<dbReference type="CTD" id="9815714"/>
<protein>
    <submittedName>
        <fullName evidence="2">Uncharacterized protein</fullName>
    </submittedName>
</protein>
<dbReference type="KEGG" id="crq:GCK72_006558"/>
<feature type="signal peptide" evidence="1">
    <location>
        <begin position="1"/>
        <end position="18"/>
    </location>
</feature>
<reference evidence="2 3" key="1">
    <citation type="submission" date="2019-12" db="EMBL/GenBank/DDBJ databases">
        <title>Chromosome-level assembly of the Caenorhabditis remanei genome.</title>
        <authorList>
            <person name="Teterina A.A."/>
            <person name="Willis J.H."/>
            <person name="Phillips P.C."/>
        </authorList>
    </citation>
    <scope>NUCLEOTIDE SEQUENCE [LARGE SCALE GENOMIC DNA]</scope>
    <source>
        <strain evidence="2 3">PX506</strain>
        <tissue evidence="2">Whole organism</tissue>
    </source>
</reference>
<organism evidence="2 3">
    <name type="scientific">Caenorhabditis remanei</name>
    <name type="common">Caenorhabditis vulgaris</name>
    <dbReference type="NCBI Taxonomy" id="31234"/>
    <lineage>
        <taxon>Eukaryota</taxon>
        <taxon>Metazoa</taxon>
        <taxon>Ecdysozoa</taxon>
        <taxon>Nematoda</taxon>
        <taxon>Chromadorea</taxon>
        <taxon>Rhabditida</taxon>
        <taxon>Rhabditina</taxon>
        <taxon>Rhabditomorpha</taxon>
        <taxon>Rhabditoidea</taxon>
        <taxon>Rhabditidae</taxon>
        <taxon>Peloderinae</taxon>
        <taxon>Caenorhabditis</taxon>
    </lineage>
</organism>
<keyword evidence="1" id="KW-0732">Signal</keyword>
<evidence type="ECO:0000313" key="2">
    <source>
        <dbReference type="EMBL" id="KAF1766600.1"/>
    </source>
</evidence>
<name>A0A6A5HFB8_CAERE</name>
<dbReference type="GeneID" id="9815714"/>
<dbReference type="EMBL" id="WUAV01000002">
    <property type="protein sequence ID" value="KAF1766600.1"/>
    <property type="molecule type" value="Genomic_DNA"/>
</dbReference>
<comment type="caution">
    <text evidence="2">The sequence shown here is derived from an EMBL/GenBank/DDBJ whole genome shotgun (WGS) entry which is preliminary data.</text>
</comment>
<evidence type="ECO:0000313" key="3">
    <source>
        <dbReference type="Proteomes" id="UP000483820"/>
    </source>
</evidence>
<evidence type="ECO:0000256" key="1">
    <source>
        <dbReference type="SAM" id="SignalP"/>
    </source>
</evidence>